<feature type="compositionally biased region" description="Basic and acidic residues" evidence="7">
    <location>
        <begin position="28"/>
        <end position="37"/>
    </location>
</feature>
<proteinExistence type="inferred from homology"/>
<keyword evidence="6" id="KW-0269">Exonuclease</keyword>
<evidence type="ECO:0000256" key="7">
    <source>
        <dbReference type="SAM" id="MobiDB-lite"/>
    </source>
</evidence>
<keyword evidence="4" id="KW-0408">Iron</keyword>
<comment type="similarity">
    <text evidence="2">Belongs to the EXO5 family.</text>
</comment>
<dbReference type="eggNOG" id="KOG4760">
    <property type="taxonomic scope" value="Eukaryota"/>
</dbReference>
<feature type="region of interest" description="Disordered" evidence="7">
    <location>
        <begin position="66"/>
        <end position="88"/>
    </location>
</feature>
<keyword evidence="4" id="KW-0411">Iron-sulfur</keyword>
<evidence type="ECO:0000256" key="2">
    <source>
        <dbReference type="ARBA" id="ARBA00009797"/>
    </source>
</evidence>
<dbReference type="EMBL" id="KB456264">
    <property type="protein sequence ID" value="EMF12933.1"/>
    <property type="molecule type" value="Genomic_DNA"/>
</dbReference>
<keyword evidence="5" id="KW-0540">Nuclease</keyword>
<keyword evidence="4" id="KW-0479">Metal-binding</keyword>
<dbReference type="OrthoDB" id="354769at2759"/>
<dbReference type="AlphaFoldDB" id="M3CGM1"/>
<feature type="region of interest" description="Disordered" evidence="7">
    <location>
        <begin position="17"/>
        <end position="37"/>
    </location>
</feature>
<dbReference type="InterPro" id="IPR019190">
    <property type="entry name" value="EXOV"/>
</dbReference>
<feature type="region of interest" description="Disordered" evidence="7">
    <location>
        <begin position="130"/>
        <end position="172"/>
    </location>
</feature>
<gene>
    <name evidence="8" type="ORF">SEPMUDRAFT_149466</name>
</gene>
<evidence type="ECO:0000313" key="8">
    <source>
        <dbReference type="EMBL" id="EMF12933.1"/>
    </source>
</evidence>
<comment type="cofactor">
    <cofactor evidence="1">
        <name>[4Fe-4S] cluster</name>
        <dbReference type="ChEBI" id="CHEBI:49883"/>
    </cofactor>
</comment>
<organism evidence="8 9">
    <name type="scientific">Sphaerulina musiva (strain SO2202)</name>
    <name type="common">Poplar stem canker fungus</name>
    <name type="synonym">Septoria musiva</name>
    <dbReference type="NCBI Taxonomy" id="692275"/>
    <lineage>
        <taxon>Eukaryota</taxon>
        <taxon>Fungi</taxon>
        <taxon>Dikarya</taxon>
        <taxon>Ascomycota</taxon>
        <taxon>Pezizomycotina</taxon>
        <taxon>Dothideomycetes</taxon>
        <taxon>Dothideomycetidae</taxon>
        <taxon>Mycosphaerellales</taxon>
        <taxon>Mycosphaerellaceae</taxon>
        <taxon>Sphaerulina</taxon>
    </lineage>
</organism>
<name>M3CGM1_SPHMS</name>
<evidence type="ECO:0000256" key="1">
    <source>
        <dbReference type="ARBA" id="ARBA00001966"/>
    </source>
</evidence>
<dbReference type="PANTHER" id="PTHR14464">
    <property type="entry name" value="EXONUCLEASE V"/>
    <property type="match status" value="1"/>
</dbReference>
<accession>M3CGM1</accession>
<keyword evidence="6" id="KW-0378">Hydrolase</keyword>
<evidence type="ECO:0000313" key="9">
    <source>
        <dbReference type="Proteomes" id="UP000016931"/>
    </source>
</evidence>
<dbReference type="PANTHER" id="PTHR14464:SF4">
    <property type="entry name" value="EXONUCLEASE V"/>
    <property type="match status" value="1"/>
</dbReference>
<dbReference type="Proteomes" id="UP000016931">
    <property type="component" value="Unassembled WGS sequence"/>
</dbReference>
<evidence type="ECO:0000256" key="4">
    <source>
        <dbReference type="ARBA" id="ARBA00022485"/>
    </source>
</evidence>
<dbReference type="GO" id="GO:0005739">
    <property type="term" value="C:mitochondrion"/>
    <property type="evidence" value="ECO:0007669"/>
    <property type="project" value="TreeGrafter"/>
</dbReference>
<dbReference type="GeneID" id="27902707"/>
<dbReference type="GO" id="GO:0005634">
    <property type="term" value="C:nucleus"/>
    <property type="evidence" value="ECO:0007669"/>
    <property type="project" value="TreeGrafter"/>
</dbReference>
<comment type="subunit">
    <text evidence="3">Monomer.</text>
</comment>
<keyword evidence="4" id="KW-0004">4Fe-4S</keyword>
<keyword evidence="9" id="KW-1185">Reference proteome</keyword>
<reference evidence="8 9" key="1">
    <citation type="journal article" date="2012" name="PLoS Pathog.">
        <title>Diverse lifestyles and strategies of plant pathogenesis encoded in the genomes of eighteen Dothideomycetes fungi.</title>
        <authorList>
            <person name="Ohm R.A."/>
            <person name="Feau N."/>
            <person name="Henrissat B."/>
            <person name="Schoch C.L."/>
            <person name="Horwitz B.A."/>
            <person name="Barry K.W."/>
            <person name="Condon B.J."/>
            <person name="Copeland A.C."/>
            <person name="Dhillon B."/>
            <person name="Glaser F."/>
            <person name="Hesse C.N."/>
            <person name="Kosti I."/>
            <person name="LaButti K."/>
            <person name="Lindquist E.A."/>
            <person name="Lucas S."/>
            <person name="Salamov A.A."/>
            <person name="Bradshaw R.E."/>
            <person name="Ciuffetti L."/>
            <person name="Hamelin R.C."/>
            <person name="Kema G.H.J."/>
            <person name="Lawrence C."/>
            <person name="Scott J.A."/>
            <person name="Spatafora J.W."/>
            <person name="Turgeon B.G."/>
            <person name="de Wit P.J.G.M."/>
            <person name="Zhong S."/>
            <person name="Goodwin S.B."/>
            <person name="Grigoriev I.V."/>
        </authorList>
    </citation>
    <scope>NUCLEOTIDE SEQUENCE [LARGE SCALE GENOMIC DNA]</scope>
    <source>
        <strain evidence="8 9">SO2202</strain>
    </source>
</reference>
<evidence type="ECO:0008006" key="10">
    <source>
        <dbReference type="Google" id="ProtNLM"/>
    </source>
</evidence>
<dbReference type="GO" id="GO:0036297">
    <property type="term" value="P:interstrand cross-link repair"/>
    <property type="evidence" value="ECO:0007669"/>
    <property type="project" value="TreeGrafter"/>
</dbReference>
<protein>
    <recommendedName>
        <fullName evidence="10">Exonuclease V</fullName>
    </recommendedName>
</protein>
<evidence type="ECO:0000256" key="6">
    <source>
        <dbReference type="ARBA" id="ARBA00022839"/>
    </source>
</evidence>
<dbReference type="RefSeq" id="XP_016761054.1">
    <property type="nucleotide sequence ID" value="XM_016905570.1"/>
</dbReference>
<sequence>MLIHHRRHFVRAFRGQQDDPSALNMGDADGKPNIDDDEDAIVRDAEESDYGSELDDATVDELLASAYSPEPETPLPRVKTEDPEGEEPVLPERVEKDEIETYPLVLSRAVIEALQLIRAVELPVLNGNTDSHAAPVQPPKDARLDESDPFTVQTGGTPIKRETSPVESPIVNDTRTPRERFRKQRPLTVTDLVTPAWCELKYWYSLTTHGRVKRTPAMKQGSKIHKKLEQQTQVEVRVEVETKEDQMGLRLWNIIQGLRGLRATGLTRELEVFSVVDGDVVVGVIDALSYTCPDDKLEAELLEMQETAKSGSKNEEVPADQRMMTDFFANSQERAIFNSQAAWGGTPRRPQPARTIYLTDVKTRGVNSLPSGKRMQSTQMQLMLYRRLLNELAANQVEAQSVFDRYGMDPNVRFSDTFIANMADIDFSSSQQPGGIEVDDENDEMTFSSSTPVDAAMDEVTTYNTLSLLWSHMINEFQRTIPPPHAAGTGTGTSCISPLLTAEFRAKSTGALIGRRSFVYDAEALDTYVLSELAWWRGERAAQGVDIEEASYKCGSCEFATECSWRRDLDEKSGQKGKLLVKNNGG</sequence>
<dbReference type="GO" id="GO:0051539">
    <property type="term" value="F:4 iron, 4 sulfur cluster binding"/>
    <property type="evidence" value="ECO:0007669"/>
    <property type="project" value="UniProtKB-KW"/>
</dbReference>
<evidence type="ECO:0000256" key="3">
    <source>
        <dbReference type="ARBA" id="ARBA00011245"/>
    </source>
</evidence>
<dbReference type="Pfam" id="PF09810">
    <property type="entry name" value="Exo5"/>
    <property type="match status" value="1"/>
</dbReference>
<evidence type="ECO:0000256" key="5">
    <source>
        <dbReference type="ARBA" id="ARBA00022722"/>
    </source>
</evidence>
<dbReference type="HOGENOM" id="CLU_013225_1_2_1"/>
<dbReference type="OMA" id="FRDECEW"/>
<dbReference type="GO" id="GO:0045145">
    <property type="term" value="F:single-stranded DNA 5'-3' DNA exonuclease activity"/>
    <property type="evidence" value="ECO:0007669"/>
    <property type="project" value="InterPro"/>
</dbReference>